<feature type="region of interest" description="Disordered" evidence="1">
    <location>
        <begin position="57"/>
        <end position="92"/>
    </location>
</feature>
<evidence type="ECO:0000313" key="3">
    <source>
        <dbReference type="EMBL" id="GAA2373015.1"/>
    </source>
</evidence>
<dbReference type="Proteomes" id="UP001501444">
    <property type="component" value="Unassembled WGS sequence"/>
</dbReference>
<evidence type="ECO:0000313" key="4">
    <source>
        <dbReference type="Proteomes" id="UP001501444"/>
    </source>
</evidence>
<organism evidence="3 4">
    <name type="scientific">Dactylosporangium salmoneum</name>
    <dbReference type="NCBI Taxonomy" id="53361"/>
    <lineage>
        <taxon>Bacteria</taxon>
        <taxon>Bacillati</taxon>
        <taxon>Actinomycetota</taxon>
        <taxon>Actinomycetes</taxon>
        <taxon>Micromonosporales</taxon>
        <taxon>Micromonosporaceae</taxon>
        <taxon>Dactylosporangium</taxon>
    </lineage>
</organism>
<comment type="caution">
    <text evidence="3">The sequence shown here is derived from an EMBL/GenBank/DDBJ whole genome shotgun (WGS) entry which is preliminary data.</text>
</comment>
<name>A0ABN3H9A5_9ACTN</name>
<proteinExistence type="predicted"/>
<dbReference type="EMBL" id="BAAARV010000074">
    <property type="protein sequence ID" value="GAA2373015.1"/>
    <property type="molecule type" value="Genomic_DNA"/>
</dbReference>
<evidence type="ECO:0000259" key="2">
    <source>
        <dbReference type="SMART" id="SM00834"/>
    </source>
</evidence>
<dbReference type="RefSeq" id="WP_344617415.1">
    <property type="nucleotide sequence ID" value="NZ_BAAARV010000074.1"/>
</dbReference>
<accession>A0ABN3H9A5</accession>
<dbReference type="InterPro" id="IPR013429">
    <property type="entry name" value="Regulatory_FmdB_Zinc_ribbon"/>
</dbReference>
<gene>
    <name evidence="3" type="ORF">GCM10010170_075510</name>
</gene>
<evidence type="ECO:0000256" key="1">
    <source>
        <dbReference type="SAM" id="MobiDB-lite"/>
    </source>
</evidence>
<reference evidence="3 4" key="1">
    <citation type="journal article" date="2019" name="Int. J. Syst. Evol. Microbiol.">
        <title>The Global Catalogue of Microorganisms (GCM) 10K type strain sequencing project: providing services to taxonomists for standard genome sequencing and annotation.</title>
        <authorList>
            <consortium name="The Broad Institute Genomics Platform"/>
            <consortium name="The Broad Institute Genome Sequencing Center for Infectious Disease"/>
            <person name="Wu L."/>
            <person name="Ma J."/>
        </authorList>
    </citation>
    <scope>NUCLEOTIDE SEQUENCE [LARGE SCALE GENOMIC DNA]</scope>
    <source>
        <strain evidence="3 4">JCM 3272</strain>
    </source>
</reference>
<protein>
    <recommendedName>
        <fullName evidence="2">Putative regulatory protein FmdB zinc ribbon domain-containing protein</fullName>
    </recommendedName>
</protein>
<keyword evidence="4" id="KW-1185">Reference proteome</keyword>
<dbReference type="SMART" id="SM00834">
    <property type="entry name" value="CxxC_CXXC_SSSS"/>
    <property type="match status" value="1"/>
</dbReference>
<feature type="domain" description="Putative regulatory protein FmdB zinc ribbon" evidence="2">
    <location>
        <begin position="1"/>
        <end position="41"/>
    </location>
</feature>
<sequence>MATYGYRCPRDGDFDVSFPIGDAAARVPCRVCGGEAVRVYTAPLLGRGPGPLAAHIERSERSAEEPEVVSGPPVRHRPRRPVHPATARLPKP</sequence>